<comment type="caution">
    <text evidence="2">The sequence shown here is derived from an EMBL/GenBank/DDBJ whole genome shotgun (WGS) entry which is preliminary data.</text>
</comment>
<accession>A0ABQ0Q4N9</accession>
<evidence type="ECO:0000313" key="3">
    <source>
        <dbReference type="Proteomes" id="UP001062776"/>
    </source>
</evidence>
<feature type="region of interest" description="Disordered" evidence="1">
    <location>
        <begin position="1"/>
        <end position="24"/>
    </location>
</feature>
<keyword evidence="3" id="KW-1185">Reference proteome</keyword>
<dbReference type="Proteomes" id="UP001062776">
    <property type="component" value="Unassembled WGS sequence"/>
</dbReference>
<reference evidence="2" key="1">
    <citation type="submission" date="2013-04" db="EMBL/GenBank/DDBJ databases">
        <title>The genome sequencing project of 58 acetic acid bacteria.</title>
        <authorList>
            <person name="Okamoto-Kainuma A."/>
            <person name="Ishikawa M."/>
            <person name="Umino S."/>
            <person name="Koizumi Y."/>
            <person name="Shiwa Y."/>
            <person name="Yoshikawa H."/>
            <person name="Matsutani M."/>
            <person name="Matsushita K."/>
        </authorList>
    </citation>
    <scope>NUCLEOTIDE SEQUENCE</scope>
    <source>
        <strain evidence="2">NRIC 0535</strain>
    </source>
</reference>
<proteinExistence type="predicted"/>
<evidence type="ECO:0008006" key="4">
    <source>
        <dbReference type="Google" id="ProtNLM"/>
    </source>
</evidence>
<evidence type="ECO:0000256" key="1">
    <source>
        <dbReference type="SAM" id="MobiDB-lite"/>
    </source>
</evidence>
<gene>
    <name evidence="2" type="ORF">AA0535_2255</name>
</gene>
<dbReference type="EMBL" id="BAPV01000042">
    <property type="protein sequence ID" value="GBQ91286.1"/>
    <property type="molecule type" value="Genomic_DNA"/>
</dbReference>
<name>A0ABQ0Q4N9_9PROT</name>
<feature type="compositionally biased region" description="Polar residues" evidence="1">
    <location>
        <begin position="1"/>
        <end position="16"/>
    </location>
</feature>
<protein>
    <recommendedName>
        <fullName evidence="4">Septal ring lytic transglycosylase RlpA family lipoprotein</fullName>
    </recommendedName>
</protein>
<evidence type="ECO:0000313" key="2">
    <source>
        <dbReference type="EMBL" id="GBQ91286.1"/>
    </source>
</evidence>
<organism evidence="2 3">
    <name type="scientific">Asaia krungthepensis NRIC 0535</name>
    <dbReference type="NCBI Taxonomy" id="1307925"/>
    <lineage>
        <taxon>Bacteria</taxon>
        <taxon>Pseudomonadati</taxon>
        <taxon>Pseudomonadota</taxon>
        <taxon>Alphaproteobacteria</taxon>
        <taxon>Acetobacterales</taxon>
        <taxon>Acetobacteraceae</taxon>
        <taxon>Asaia</taxon>
    </lineage>
</organism>
<sequence length="86" mass="9129">MSLTGCVSPNVASPGSTHGPKASYVANRDYDPYAAYGSAPVIWRPAVATRAGTIIKPTDPTDQAERPDYEHGPWSIEHKAAQAGTF</sequence>